<dbReference type="Proteomes" id="UP000827768">
    <property type="component" value="Segment"/>
</dbReference>
<name>A0AAE9C2Z1_9CAUD</name>
<evidence type="ECO:0000313" key="2">
    <source>
        <dbReference type="Proteomes" id="UP000827768"/>
    </source>
</evidence>
<dbReference type="EMBL" id="OK040790">
    <property type="protein sequence ID" value="UDL16007.1"/>
    <property type="molecule type" value="Genomic_DNA"/>
</dbReference>
<sequence length="118" mass="13417">MKVYVVAWNYPYEGYGEPHAVYATLEAAEKAIKGKKIGAFDETPEIFELEVQGLEYEYGTRWTLSEEAHLPGTVATYPERSLEEANETIRLDMKASYSAEPRGIIVRRPVVEWEEAEG</sequence>
<evidence type="ECO:0000313" key="1">
    <source>
        <dbReference type="EMBL" id="UDL16007.1"/>
    </source>
</evidence>
<reference evidence="1" key="1">
    <citation type="submission" date="2021-09" db="EMBL/GenBank/DDBJ databases">
        <authorList>
            <person name="Andersen S.H."/>
            <person name="Beall E.A."/>
            <person name="Cappelle B."/>
            <person name="Falteisek K.J."/>
            <person name="Fenske B.A."/>
            <person name="Gansluckner N.W."/>
            <person name="Gilbertson S.M."/>
            <person name="Krings K.J."/>
            <person name="Mobeck M."/>
            <person name="Odeku J.O."/>
            <person name="Poncelet M.E."/>
            <person name="Rohr J.R."/>
            <person name="Rolands L."/>
            <person name="Whipple C.D."/>
            <person name="Whipple E.M."/>
            <person name="Spring A.M."/>
            <person name="Klyczek K."/>
            <person name="Garlena R.A."/>
            <person name="Russell D.A."/>
            <person name="Pope W.H."/>
            <person name="Jacobs-Sera D."/>
            <person name="Hatfull G.F."/>
        </authorList>
    </citation>
    <scope>NUCLEOTIDE SEQUENCE</scope>
</reference>
<dbReference type="RefSeq" id="YP_010755247.1">
    <property type="nucleotide sequence ID" value="NC_073468.1"/>
</dbReference>
<dbReference type="GeneID" id="80019898"/>
<organism evidence="1 2">
    <name type="scientific">Microbacterium phage Pumpernickel</name>
    <dbReference type="NCBI Taxonomy" id="2885983"/>
    <lineage>
        <taxon>Viruses</taxon>
        <taxon>Duplodnaviria</taxon>
        <taxon>Heunggongvirae</taxon>
        <taxon>Uroviricota</taxon>
        <taxon>Caudoviricetes</taxon>
        <taxon>Pumpernickelvirus</taxon>
        <taxon>Pumpernickelvirus pumpernickel</taxon>
    </lineage>
</organism>
<protein>
    <submittedName>
        <fullName evidence="1">Uncharacterized protein</fullName>
    </submittedName>
</protein>
<dbReference type="KEGG" id="vg:80019898"/>
<proteinExistence type="predicted"/>
<keyword evidence="2" id="KW-1185">Reference proteome</keyword>
<gene>
    <name evidence="1" type="primary">257</name>
    <name evidence="1" type="ORF">SEA_PUMPERNICKEL_257</name>
</gene>
<accession>A0AAE9C2Z1</accession>